<name>A0A9P8YGG3_9PEZI</name>
<sequence>MQGWCVLLSRHSLCCADVLLGPSLASVMAWPGCRRASSRSQARIHWSSRAKTLFGAGALKSGRWDLQAAVFQTRSN</sequence>
<proteinExistence type="predicted"/>
<evidence type="ECO:0008006" key="4">
    <source>
        <dbReference type="Google" id="ProtNLM"/>
    </source>
</evidence>
<dbReference type="AlphaFoldDB" id="A0A9P8YGG3"/>
<protein>
    <recommendedName>
        <fullName evidence="4">Secreted protein</fullName>
    </recommendedName>
</protein>
<dbReference type="Proteomes" id="UP000756346">
    <property type="component" value="Unassembled WGS sequence"/>
</dbReference>
<dbReference type="EMBL" id="JAGTJQ010000002">
    <property type="protein sequence ID" value="KAH7037493.1"/>
    <property type="molecule type" value="Genomic_DNA"/>
</dbReference>
<evidence type="ECO:0000256" key="1">
    <source>
        <dbReference type="SAM" id="SignalP"/>
    </source>
</evidence>
<accession>A0A9P8YGG3</accession>
<reference evidence="2" key="1">
    <citation type="journal article" date="2021" name="Nat. Commun.">
        <title>Genetic determinants of endophytism in the Arabidopsis root mycobiome.</title>
        <authorList>
            <person name="Mesny F."/>
            <person name="Miyauchi S."/>
            <person name="Thiergart T."/>
            <person name="Pickel B."/>
            <person name="Atanasova L."/>
            <person name="Karlsson M."/>
            <person name="Huettel B."/>
            <person name="Barry K.W."/>
            <person name="Haridas S."/>
            <person name="Chen C."/>
            <person name="Bauer D."/>
            <person name="Andreopoulos W."/>
            <person name="Pangilinan J."/>
            <person name="LaButti K."/>
            <person name="Riley R."/>
            <person name="Lipzen A."/>
            <person name="Clum A."/>
            <person name="Drula E."/>
            <person name="Henrissat B."/>
            <person name="Kohler A."/>
            <person name="Grigoriev I.V."/>
            <person name="Martin F.M."/>
            <person name="Hacquard S."/>
        </authorList>
    </citation>
    <scope>NUCLEOTIDE SEQUENCE</scope>
    <source>
        <strain evidence="2">MPI-CAGE-CH-0230</strain>
    </source>
</reference>
<dbReference type="RefSeq" id="XP_046016614.1">
    <property type="nucleotide sequence ID" value="XM_046152726.1"/>
</dbReference>
<keyword evidence="1" id="KW-0732">Signal</keyword>
<gene>
    <name evidence="2" type="ORF">B0I36DRAFT_314178</name>
</gene>
<feature type="chain" id="PRO_5040215565" description="Secreted protein" evidence="1">
    <location>
        <begin position="17"/>
        <end position="76"/>
    </location>
</feature>
<evidence type="ECO:0000313" key="3">
    <source>
        <dbReference type="Proteomes" id="UP000756346"/>
    </source>
</evidence>
<feature type="signal peptide" evidence="1">
    <location>
        <begin position="1"/>
        <end position="16"/>
    </location>
</feature>
<evidence type="ECO:0000313" key="2">
    <source>
        <dbReference type="EMBL" id="KAH7037493.1"/>
    </source>
</evidence>
<dbReference type="GeneID" id="70182272"/>
<organism evidence="2 3">
    <name type="scientific">Microdochium trichocladiopsis</name>
    <dbReference type="NCBI Taxonomy" id="1682393"/>
    <lineage>
        <taxon>Eukaryota</taxon>
        <taxon>Fungi</taxon>
        <taxon>Dikarya</taxon>
        <taxon>Ascomycota</taxon>
        <taxon>Pezizomycotina</taxon>
        <taxon>Sordariomycetes</taxon>
        <taxon>Xylariomycetidae</taxon>
        <taxon>Xylariales</taxon>
        <taxon>Microdochiaceae</taxon>
        <taxon>Microdochium</taxon>
    </lineage>
</organism>
<comment type="caution">
    <text evidence="2">The sequence shown here is derived from an EMBL/GenBank/DDBJ whole genome shotgun (WGS) entry which is preliminary data.</text>
</comment>
<keyword evidence="3" id="KW-1185">Reference proteome</keyword>